<evidence type="ECO:0000313" key="2">
    <source>
        <dbReference type="EMBL" id="NDU98915.1"/>
    </source>
</evidence>
<dbReference type="Proteomes" id="UP000474175">
    <property type="component" value="Unassembled WGS sequence"/>
</dbReference>
<keyword evidence="2" id="KW-0808">Transferase</keyword>
<evidence type="ECO:0000259" key="1">
    <source>
        <dbReference type="Pfam" id="PF04230"/>
    </source>
</evidence>
<evidence type="ECO:0000313" key="3">
    <source>
        <dbReference type="Proteomes" id="UP000474175"/>
    </source>
</evidence>
<dbReference type="EMBL" id="JAAFZH010000021">
    <property type="protein sequence ID" value="NDU98915.1"/>
    <property type="molecule type" value="Genomic_DNA"/>
</dbReference>
<dbReference type="Pfam" id="PF04230">
    <property type="entry name" value="PS_pyruv_trans"/>
    <property type="match status" value="1"/>
</dbReference>
<protein>
    <submittedName>
        <fullName evidence="2">Polysaccharide pyruvyl transferase family protein</fullName>
    </submittedName>
</protein>
<proteinExistence type="predicted"/>
<dbReference type="GO" id="GO:0016740">
    <property type="term" value="F:transferase activity"/>
    <property type="evidence" value="ECO:0007669"/>
    <property type="project" value="UniProtKB-KW"/>
</dbReference>
<comment type="caution">
    <text evidence="2">The sequence shown here is derived from an EMBL/GenBank/DDBJ whole genome shotgun (WGS) entry which is preliminary data.</text>
</comment>
<reference evidence="2 3" key="1">
    <citation type="submission" date="2020-02" db="EMBL/GenBank/DDBJ databases">
        <title>Draft genome sequence of two Spirosoma agri KCTC 52727 and Spirosoma terrae KCTC 52035.</title>
        <authorList>
            <person name="Rojas J."/>
            <person name="Ambika Manirajan B."/>
            <person name="Suarez C."/>
            <person name="Ratering S."/>
            <person name="Schnell S."/>
        </authorList>
    </citation>
    <scope>NUCLEOTIDE SEQUENCE [LARGE SCALE GENOMIC DNA]</scope>
    <source>
        <strain evidence="2 3">KCTC 52035</strain>
    </source>
</reference>
<dbReference type="RefSeq" id="WP_163955045.1">
    <property type="nucleotide sequence ID" value="NZ_JAAFZH010000021.1"/>
</dbReference>
<dbReference type="AlphaFoldDB" id="A0A6L9LEB6"/>
<keyword evidence="3" id="KW-1185">Reference proteome</keyword>
<name>A0A6L9LEB6_9BACT</name>
<feature type="domain" description="Polysaccharide pyruvyl transferase" evidence="1">
    <location>
        <begin position="50"/>
        <end position="303"/>
    </location>
</feature>
<organism evidence="2 3">
    <name type="scientific">Spirosoma terrae</name>
    <dbReference type="NCBI Taxonomy" id="1968276"/>
    <lineage>
        <taxon>Bacteria</taxon>
        <taxon>Pseudomonadati</taxon>
        <taxon>Bacteroidota</taxon>
        <taxon>Cytophagia</taxon>
        <taxon>Cytophagales</taxon>
        <taxon>Cytophagaceae</taxon>
        <taxon>Spirosoma</taxon>
    </lineage>
</organism>
<accession>A0A6L9LEB6</accession>
<gene>
    <name evidence="2" type="ORF">GK108_28805</name>
</gene>
<sequence length="366" mass="42449">MSMLSYLYTVNKRRVITLKKLLTDTPLNDLSQSSTKIGVMDPTIGTSNQGDFIIKDAVTQHLNSLFPEAFFTNYPSQLHRQLDSVLQQRDNERLLFVAGTNLLSSNMDFYYQWKIGPLDARFLKNRYILFGVGWWQYQPATNPYTRWLYKNVLSKHYLHAVRDSYTEQKLRESGIANVLNTSCPTLWNMTADHCRSIPTSRATDVVTTLTFYHKNVQYDKQLLDQLLSNYRYVYVWIQGVRDLDYLKELNYAHQERLIPIAPSLSAFDSVLKQSDIEYVGTRLHAGVRALQHGNRTLILAVDNRALEIGRDTNLNVIRREEVDRVADFIDSDYKTSIHLPQEAIAKWRNQFSHLTEETLPTLTTTL</sequence>
<dbReference type="InterPro" id="IPR007345">
    <property type="entry name" value="Polysacch_pyruvyl_Trfase"/>
</dbReference>